<dbReference type="SUPFAM" id="SSF52540">
    <property type="entry name" value="P-loop containing nucleoside triphosphate hydrolases"/>
    <property type="match status" value="1"/>
</dbReference>
<proteinExistence type="predicted"/>
<organism evidence="1 2">
    <name type="scientific">Thermovenabulum gondwanense</name>
    <dbReference type="NCBI Taxonomy" id="520767"/>
    <lineage>
        <taxon>Bacteria</taxon>
        <taxon>Bacillati</taxon>
        <taxon>Bacillota</taxon>
        <taxon>Clostridia</taxon>
        <taxon>Thermosediminibacterales</taxon>
        <taxon>Thermosediminibacteraceae</taxon>
        <taxon>Thermovenabulum</taxon>
    </lineage>
</organism>
<keyword evidence="2" id="KW-1185">Reference proteome</keyword>
<dbReference type="OrthoDB" id="9781752at2"/>
<dbReference type="STRING" id="520767.ATZ99_19440"/>
<name>A0A162M8B1_9FIRM</name>
<dbReference type="RefSeq" id="WP_068749045.1">
    <property type="nucleotide sequence ID" value="NZ_LOHZ01000042.1"/>
</dbReference>
<protein>
    <recommendedName>
        <fullName evidence="3">ATPase</fullName>
    </recommendedName>
</protein>
<sequence length="366" mass="42265">MRGKERKYFPGTSTPYGYVPFFSNVISWKEAQKIYVLKGGPGTGKSTFLRKLGERLLEEGYDVEFLHCSADSNSLDGIYLAKEGIALLDGTAPHVIDPNFPGAVDVIINLGDYWNADNLMKNKNEIINLQEKIKDCYLHAFTHLKIAKAYYDEVESIYFKAIKKLEFQRFINELIHDVFKDKQAFHKIPKVRKMFASSITPEGKVNFIKNLFDPLEYKYIFTSTSGELVNEVMKAIRDRALMLGYNIEEFHCPVTTEKIDHLILPELSLGFVTSKEPHLYSEPVGNFKLVNLDDYLEFSKIYQNKFVKLVSDKIINALDEAVEGMKEAKRLHDDLEKFYVESMNFSRIDKLLEDVYEDIIKNIDQE</sequence>
<comment type="caution">
    <text evidence="1">The sequence shown here is derived from an EMBL/GenBank/DDBJ whole genome shotgun (WGS) entry which is preliminary data.</text>
</comment>
<dbReference type="AlphaFoldDB" id="A0A162M8B1"/>
<accession>A0A162M8B1</accession>
<evidence type="ECO:0000313" key="2">
    <source>
        <dbReference type="Proteomes" id="UP000075737"/>
    </source>
</evidence>
<dbReference type="EMBL" id="LOHZ01000042">
    <property type="protein sequence ID" value="KYO64512.1"/>
    <property type="molecule type" value="Genomic_DNA"/>
</dbReference>
<evidence type="ECO:0000313" key="1">
    <source>
        <dbReference type="EMBL" id="KYO64512.1"/>
    </source>
</evidence>
<dbReference type="PATRIC" id="fig|520767.4.peg.2069"/>
<evidence type="ECO:0008006" key="3">
    <source>
        <dbReference type="Google" id="ProtNLM"/>
    </source>
</evidence>
<gene>
    <name evidence="1" type="ORF">ATZ99_19440</name>
</gene>
<dbReference type="InterPro" id="IPR027417">
    <property type="entry name" value="P-loop_NTPase"/>
</dbReference>
<dbReference type="Proteomes" id="UP000075737">
    <property type="component" value="Unassembled WGS sequence"/>
</dbReference>
<reference evidence="1 2" key="1">
    <citation type="submission" date="2015-12" db="EMBL/GenBank/DDBJ databases">
        <title>Draft genome of Thermovenabulum gondwanense isolated from a red thermophilic microbial mat colonisisng an outflow channel of a bore well.</title>
        <authorList>
            <person name="Patel B.K."/>
        </authorList>
    </citation>
    <scope>NUCLEOTIDE SEQUENCE [LARGE SCALE GENOMIC DNA]</scope>
    <source>
        <strain evidence="1 2">R270</strain>
    </source>
</reference>